<keyword evidence="5" id="KW-1185">Reference proteome</keyword>
<reference evidence="4 5" key="1">
    <citation type="submission" date="2020-03" db="EMBL/GenBank/DDBJ databases">
        <title>Assessment of the enzymatic potential of alkaline-tolerant lipase obtained from Bacillus luteus H11 (technogenic soil) for the bioremediation of saline soils contaminated with petroleum substances.</title>
        <authorList>
            <person name="Kalwasinska A."/>
        </authorList>
    </citation>
    <scope>NUCLEOTIDE SEQUENCE [LARGE SCALE GENOMIC DNA]</scope>
    <source>
        <strain evidence="4 5">H11</strain>
    </source>
</reference>
<dbReference type="EMBL" id="JAATHJ010000010">
    <property type="protein sequence ID" value="NJP37686.1"/>
    <property type="molecule type" value="Genomic_DNA"/>
</dbReference>
<name>A0A969TV72_9BACI</name>
<keyword evidence="2 3" id="KW-0378">Hydrolase</keyword>
<dbReference type="Proteomes" id="UP000752012">
    <property type="component" value="Unassembled WGS sequence"/>
</dbReference>
<organism evidence="4 5">
    <name type="scientific">Alkalicoccus luteus</name>
    <dbReference type="NCBI Taxonomy" id="1237094"/>
    <lineage>
        <taxon>Bacteria</taxon>
        <taxon>Bacillati</taxon>
        <taxon>Bacillota</taxon>
        <taxon>Bacilli</taxon>
        <taxon>Bacillales</taxon>
        <taxon>Bacillaceae</taxon>
        <taxon>Alkalicoccus</taxon>
    </lineage>
</organism>
<sequence length="193" mass="22851">MAHYRFGIDIDGTVTHPGTFIPHLNKHFNKNLTLDDLTEYDLTRVLGVTEAEFWKWMEKHESTLYRQSVLADQALETLNNWNRQVELFYISARPDYLYHVTEEWFERLNVPYDHIELLGQHDKIAAVREHKVDTFFEDKHDNAVNIAEEFKIPVILMDTPYNQKAIPENVHRARDWTHARSIVNALFTPTMSR</sequence>
<comment type="similarity">
    <text evidence="1 3">Belongs to the 5'(3')-deoxyribonucleotidase family.</text>
</comment>
<evidence type="ECO:0000313" key="5">
    <source>
        <dbReference type="Proteomes" id="UP000752012"/>
    </source>
</evidence>
<evidence type="ECO:0000256" key="2">
    <source>
        <dbReference type="ARBA" id="ARBA00022801"/>
    </source>
</evidence>
<accession>A0A969TV72</accession>
<dbReference type="InterPro" id="IPR009206">
    <property type="entry name" value="Nucleotidase_putative"/>
</dbReference>
<evidence type="ECO:0000256" key="1">
    <source>
        <dbReference type="ARBA" id="ARBA00009589"/>
    </source>
</evidence>
<dbReference type="PANTHER" id="PTHR35134:SF2">
    <property type="entry name" value="NUCLEOTIDASE YQFW-RELATED"/>
    <property type="match status" value="1"/>
</dbReference>
<dbReference type="PANTHER" id="PTHR35134">
    <property type="entry name" value="NUCLEOTIDASE YQFW-RELATED"/>
    <property type="match status" value="1"/>
</dbReference>
<dbReference type="EC" id="3.1.3.-" evidence="3"/>
<dbReference type="SUPFAM" id="SSF56784">
    <property type="entry name" value="HAD-like"/>
    <property type="match status" value="1"/>
</dbReference>
<evidence type="ECO:0000313" key="4">
    <source>
        <dbReference type="EMBL" id="NJP37686.1"/>
    </source>
</evidence>
<proteinExistence type="inferred from homology"/>
<comment type="caution">
    <text evidence="4">The sequence shown here is derived from an EMBL/GenBank/DDBJ whole genome shotgun (WGS) entry which is preliminary data.</text>
</comment>
<dbReference type="AlphaFoldDB" id="A0A969TV72"/>
<dbReference type="InterPro" id="IPR036412">
    <property type="entry name" value="HAD-like_sf"/>
</dbReference>
<gene>
    <name evidence="4" type="ORF">HCN83_08830</name>
</gene>
<dbReference type="GO" id="GO:0016787">
    <property type="term" value="F:hydrolase activity"/>
    <property type="evidence" value="ECO:0007669"/>
    <property type="project" value="UniProtKB-KW"/>
</dbReference>
<dbReference type="InterPro" id="IPR023214">
    <property type="entry name" value="HAD_sf"/>
</dbReference>
<dbReference type="InterPro" id="IPR052419">
    <property type="entry name" value="5_3-deoxyribonucleotidase-like"/>
</dbReference>
<dbReference type="Gene3D" id="3.40.50.1000">
    <property type="entry name" value="HAD superfamily/HAD-like"/>
    <property type="match status" value="1"/>
</dbReference>
<dbReference type="RefSeq" id="WP_168006445.1">
    <property type="nucleotide sequence ID" value="NZ_JAATHJ010000010.1"/>
</dbReference>
<protein>
    <recommendedName>
        <fullName evidence="3">Nucleotidase</fullName>
        <ecNumber evidence="3">3.1.3.-</ecNumber>
    </recommendedName>
</protein>
<evidence type="ECO:0000256" key="3">
    <source>
        <dbReference type="PIRNR" id="PIRNR021362"/>
    </source>
</evidence>
<dbReference type="PIRSF" id="PIRSF021362">
    <property type="entry name" value="UCP021362_HAD"/>
    <property type="match status" value="1"/>
</dbReference>